<dbReference type="Proteomes" id="UP000696931">
    <property type="component" value="Unassembled WGS sequence"/>
</dbReference>
<organism evidence="15 16">
    <name type="scientific">Eiseniibacteriota bacterium</name>
    <dbReference type="NCBI Taxonomy" id="2212470"/>
    <lineage>
        <taxon>Bacteria</taxon>
        <taxon>Candidatus Eiseniibacteriota</taxon>
    </lineage>
</organism>
<dbReference type="PROSITE" id="PS50112">
    <property type="entry name" value="PAS"/>
    <property type="match status" value="1"/>
</dbReference>
<dbReference type="InterPro" id="IPR003594">
    <property type="entry name" value="HATPase_dom"/>
</dbReference>
<dbReference type="Pfam" id="PF01590">
    <property type="entry name" value="GAF"/>
    <property type="match status" value="1"/>
</dbReference>
<dbReference type="GO" id="GO:0005524">
    <property type="term" value="F:ATP binding"/>
    <property type="evidence" value="ECO:0007669"/>
    <property type="project" value="UniProtKB-KW"/>
</dbReference>
<dbReference type="AlphaFoldDB" id="A0A933W8N9"/>
<dbReference type="InterPro" id="IPR036097">
    <property type="entry name" value="HisK_dim/P_sf"/>
</dbReference>
<evidence type="ECO:0000256" key="10">
    <source>
        <dbReference type="SAM" id="MobiDB-lite"/>
    </source>
</evidence>
<evidence type="ECO:0000259" key="11">
    <source>
        <dbReference type="PROSITE" id="PS50109"/>
    </source>
</evidence>
<dbReference type="EC" id="2.7.13.3" evidence="2"/>
<keyword evidence="4" id="KW-0808">Transferase</keyword>
<dbReference type="InterPro" id="IPR029016">
    <property type="entry name" value="GAF-like_dom_sf"/>
</dbReference>
<comment type="catalytic activity">
    <reaction evidence="1">
        <text>ATP + protein L-histidine = ADP + protein N-phospho-L-histidine.</text>
        <dbReference type="EC" id="2.7.13.3"/>
    </reaction>
</comment>
<evidence type="ECO:0000256" key="9">
    <source>
        <dbReference type="PROSITE-ProRule" id="PRU00169"/>
    </source>
</evidence>
<dbReference type="InterPro" id="IPR013656">
    <property type="entry name" value="PAS_4"/>
</dbReference>
<feature type="modified residue" description="4-aspartylphosphate" evidence="9">
    <location>
        <position position="764"/>
    </location>
</feature>
<keyword evidence="7" id="KW-0067">ATP-binding</keyword>
<dbReference type="SMART" id="SM00091">
    <property type="entry name" value="PAS"/>
    <property type="match status" value="2"/>
</dbReference>
<dbReference type="PANTHER" id="PTHR43065">
    <property type="entry name" value="SENSOR HISTIDINE KINASE"/>
    <property type="match status" value="1"/>
</dbReference>
<dbReference type="GO" id="GO:0006355">
    <property type="term" value="P:regulation of DNA-templated transcription"/>
    <property type="evidence" value="ECO:0007669"/>
    <property type="project" value="InterPro"/>
</dbReference>
<dbReference type="CDD" id="cd00082">
    <property type="entry name" value="HisKA"/>
    <property type="match status" value="1"/>
</dbReference>
<feature type="compositionally biased region" description="Basic and acidic residues" evidence="10">
    <location>
        <begin position="832"/>
        <end position="842"/>
    </location>
</feature>
<evidence type="ECO:0000259" key="14">
    <source>
        <dbReference type="PROSITE" id="PS50113"/>
    </source>
</evidence>
<evidence type="ECO:0000256" key="8">
    <source>
        <dbReference type="ARBA" id="ARBA00023012"/>
    </source>
</evidence>
<proteinExistence type="predicted"/>
<dbReference type="PROSITE" id="PS50109">
    <property type="entry name" value="HIS_KIN"/>
    <property type="match status" value="1"/>
</dbReference>
<dbReference type="Pfam" id="PF02518">
    <property type="entry name" value="HATPase_c"/>
    <property type="match status" value="1"/>
</dbReference>
<dbReference type="InterPro" id="IPR035965">
    <property type="entry name" value="PAS-like_dom_sf"/>
</dbReference>
<evidence type="ECO:0000313" key="15">
    <source>
        <dbReference type="EMBL" id="MBI5169707.1"/>
    </source>
</evidence>
<dbReference type="SUPFAM" id="SSF52172">
    <property type="entry name" value="CheY-like"/>
    <property type="match status" value="1"/>
</dbReference>
<dbReference type="InterPro" id="IPR036890">
    <property type="entry name" value="HATPase_C_sf"/>
</dbReference>
<dbReference type="PRINTS" id="PR00344">
    <property type="entry name" value="BCTRLSENSOR"/>
</dbReference>
<dbReference type="InterPro" id="IPR013767">
    <property type="entry name" value="PAS_fold"/>
</dbReference>
<dbReference type="InterPro" id="IPR000700">
    <property type="entry name" value="PAS-assoc_C"/>
</dbReference>
<accession>A0A933W8N9</accession>
<keyword evidence="6" id="KW-0418">Kinase</keyword>
<keyword evidence="3 9" id="KW-0597">Phosphoprotein</keyword>
<comment type="caution">
    <text evidence="15">The sequence shown here is derived from an EMBL/GenBank/DDBJ whole genome shotgun (WGS) entry which is preliminary data.</text>
</comment>
<feature type="domain" description="PAC" evidence="14">
    <location>
        <begin position="288"/>
        <end position="341"/>
    </location>
</feature>
<evidence type="ECO:0000256" key="6">
    <source>
        <dbReference type="ARBA" id="ARBA00022777"/>
    </source>
</evidence>
<dbReference type="SUPFAM" id="SSF47384">
    <property type="entry name" value="Homodimeric domain of signal transducing histidine kinase"/>
    <property type="match status" value="1"/>
</dbReference>
<dbReference type="InterPro" id="IPR011006">
    <property type="entry name" value="CheY-like_superfamily"/>
</dbReference>
<feature type="region of interest" description="Disordered" evidence="10">
    <location>
        <begin position="831"/>
        <end position="851"/>
    </location>
</feature>
<dbReference type="Gene3D" id="1.10.287.130">
    <property type="match status" value="1"/>
</dbReference>
<gene>
    <name evidence="15" type="ORF">HZA61_09485</name>
</gene>
<feature type="domain" description="Histidine kinase" evidence="11">
    <location>
        <begin position="481"/>
        <end position="698"/>
    </location>
</feature>
<dbReference type="InterPro" id="IPR005467">
    <property type="entry name" value="His_kinase_dom"/>
</dbReference>
<dbReference type="Gene3D" id="3.30.450.20">
    <property type="entry name" value="PAS domain"/>
    <property type="match status" value="2"/>
</dbReference>
<reference evidence="15" key="1">
    <citation type="submission" date="2020-07" db="EMBL/GenBank/DDBJ databases">
        <title>Huge and variable diversity of episymbiotic CPR bacteria and DPANN archaea in groundwater ecosystems.</title>
        <authorList>
            <person name="He C.Y."/>
            <person name="Keren R."/>
            <person name="Whittaker M."/>
            <person name="Farag I.F."/>
            <person name="Doudna J."/>
            <person name="Cate J.H.D."/>
            <person name="Banfield J.F."/>
        </authorList>
    </citation>
    <scope>NUCLEOTIDE SEQUENCE</scope>
    <source>
        <strain evidence="15">NC_groundwater_1813_Pr3_B-0.1um_71_17</strain>
    </source>
</reference>
<sequence length="851" mass="91773">MSLDTPVRADTGVPLWPGFSPSTYPIEDPLGRNSSPVDASPIADFTPGRSEIAALSHVHSAVADSSDPVAAVRSALAAVVAATHAEAGSLWLFHSDGRLVRVGHHGLSPQYLDEFAGRPDWERVQMAILGQDDVVAHGEGIPPRSGVSEIQPPPGIHSTLVIPLRTRGMRVGSVLMGSSDRAWARKHSLDFLRALGNILGSALDTTRLVADLRSRQELHEGLLHATHDAIVLTDPSGVVTQGNVALERLLGRTRGELVGMSLFQLLDPASQAGMRERFRELIETNSPMIGESPAFRHADGTLVPVVINATRYMQSSGDVVGAVAVIHDDRERRAADLRVREAHERLVHLLQHLDVGVALVRLADLSVAEHNPALLRVLGRVDALGCRLEGLVPGAAFREIGRLLERALASRGAQSVSDIEVKRPDGAARYWNVTLAPIPTTGRDLPALAVLTVSDITSRRDLEERYRHAQKMEAVGTLAGGIAHEFNNLLTAIIGNVTLSLLDLPEDHPLAPGLRDCESAAQRAADLTRQMLGFGRRTPLRMRPTDLRETISDSLPLVSRVLDPRITIERTDAEDLWTTLADPAHVGQALMNLCVNARDAMPEGGQLRVATRNVPEGHLPGREGDFVLLEVTDTGQGMPPETVERIFEPFFTTRGPSHGPGLGLSVVHGIVEQHAGWIDCTSAPGAGTTFRIYLPRHREDERPVLAAAGQGEVVLVVDDEESVRALARSVLERLGYRVLQAADGLEALNLVRDLRGAVDIVILDQTMPRLSGLETLRELRRLAPELPVVLTSGYEPGGGPQGGDGELADGFLPKPYAPDALSRAVRNLLDSAARESDTRPADLSRGARKRS</sequence>
<dbReference type="InterPro" id="IPR000014">
    <property type="entry name" value="PAS"/>
</dbReference>
<dbReference type="PROSITE" id="PS50110">
    <property type="entry name" value="RESPONSE_REGULATORY"/>
    <property type="match status" value="1"/>
</dbReference>
<evidence type="ECO:0000256" key="7">
    <source>
        <dbReference type="ARBA" id="ARBA00022840"/>
    </source>
</evidence>
<name>A0A933W8N9_UNCEI</name>
<dbReference type="PANTHER" id="PTHR43065:SF42">
    <property type="entry name" value="TWO-COMPONENT SENSOR PPRA"/>
    <property type="match status" value="1"/>
</dbReference>
<evidence type="ECO:0000256" key="5">
    <source>
        <dbReference type="ARBA" id="ARBA00022741"/>
    </source>
</evidence>
<dbReference type="InterPro" id="IPR003661">
    <property type="entry name" value="HisK_dim/P_dom"/>
</dbReference>
<dbReference type="Gene3D" id="3.40.50.2300">
    <property type="match status" value="1"/>
</dbReference>
<evidence type="ECO:0000313" key="16">
    <source>
        <dbReference type="Proteomes" id="UP000696931"/>
    </source>
</evidence>
<dbReference type="SMART" id="SM00448">
    <property type="entry name" value="REC"/>
    <property type="match status" value="1"/>
</dbReference>
<dbReference type="PROSITE" id="PS50113">
    <property type="entry name" value="PAC"/>
    <property type="match status" value="1"/>
</dbReference>
<dbReference type="SMART" id="SM00388">
    <property type="entry name" value="HisKA"/>
    <property type="match status" value="1"/>
</dbReference>
<evidence type="ECO:0000256" key="2">
    <source>
        <dbReference type="ARBA" id="ARBA00012438"/>
    </source>
</evidence>
<dbReference type="CDD" id="cd00130">
    <property type="entry name" value="PAS"/>
    <property type="match status" value="1"/>
</dbReference>
<protein>
    <recommendedName>
        <fullName evidence="2">histidine kinase</fullName>
        <ecNumber evidence="2">2.7.13.3</ecNumber>
    </recommendedName>
</protein>
<dbReference type="SMART" id="SM00065">
    <property type="entry name" value="GAF"/>
    <property type="match status" value="1"/>
</dbReference>
<dbReference type="SMART" id="SM00387">
    <property type="entry name" value="HATPase_c"/>
    <property type="match status" value="1"/>
</dbReference>
<dbReference type="InterPro" id="IPR003018">
    <property type="entry name" value="GAF"/>
</dbReference>
<dbReference type="SUPFAM" id="SSF55781">
    <property type="entry name" value="GAF domain-like"/>
    <property type="match status" value="1"/>
</dbReference>
<dbReference type="Pfam" id="PF00989">
    <property type="entry name" value="PAS"/>
    <property type="match status" value="1"/>
</dbReference>
<evidence type="ECO:0000256" key="3">
    <source>
        <dbReference type="ARBA" id="ARBA00022553"/>
    </source>
</evidence>
<dbReference type="NCBIfam" id="TIGR00229">
    <property type="entry name" value="sensory_box"/>
    <property type="match status" value="1"/>
</dbReference>
<keyword evidence="8" id="KW-0902">Two-component regulatory system</keyword>
<dbReference type="InterPro" id="IPR004358">
    <property type="entry name" value="Sig_transdc_His_kin-like_C"/>
</dbReference>
<feature type="domain" description="PAS" evidence="13">
    <location>
        <begin position="215"/>
        <end position="285"/>
    </location>
</feature>
<evidence type="ECO:0000256" key="1">
    <source>
        <dbReference type="ARBA" id="ARBA00000085"/>
    </source>
</evidence>
<dbReference type="Gene3D" id="3.30.565.10">
    <property type="entry name" value="Histidine kinase-like ATPase, C-terminal domain"/>
    <property type="match status" value="1"/>
</dbReference>
<dbReference type="GO" id="GO:0000155">
    <property type="term" value="F:phosphorelay sensor kinase activity"/>
    <property type="evidence" value="ECO:0007669"/>
    <property type="project" value="InterPro"/>
</dbReference>
<dbReference type="Pfam" id="PF08448">
    <property type="entry name" value="PAS_4"/>
    <property type="match status" value="1"/>
</dbReference>
<dbReference type="CDD" id="cd00156">
    <property type="entry name" value="REC"/>
    <property type="match status" value="1"/>
</dbReference>
<dbReference type="Pfam" id="PF00072">
    <property type="entry name" value="Response_reg"/>
    <property type="match status" value="1"/>
</dbReference>
<evidence type="ECO:0000256" key="4">
    <source>
        <dbReference type="ARBA" id="ARBA00022679"/>
    </source>
</evidence>
<dbReference type="SUPFAM" id="SSF55785">
    <property type="entry name" value="PYP-like sensor domain (PAS domain)"/>
    <property type="match status" value="2"/>
</dbReference>
<feature type="region of interest" description="Disordered" evidence="10">
    <location>
        <begin position="792"/>
        <end position="814"/>
    </location>
</feature>
<evidence type="ECO:0000259" key="12">
    <source>
        <dbReference type="PROSITE" id="PS50110"/>
    </source>
</evidence>
<dbReference type="Gene3D" id="3.30.450.40">
    <property type="match status" value="1"/>
</dbReference>
<dbReference type="SUPFAM" id="SSF55874">
    <property type="entry name" value="ATPase domain of HSP90 chaperone/DNA topoisomerase II/histidine kinase"/>
    <property type="match status" value="1"/>
</dbReference>
<feature type="domain" description="Response regulatory" evidence="12">
    <location>
        <begin position="713"/>
        <end position="829"/>
    </location>
</feature>
<feature type="compositionally biased region" description="Gly residues" evidence="10">
    <location>
        <begin position="795"/>
        <end position="805"/>
    </location>
</feature>
<dbReference type="EMBL" id="JACRIW010000064">
    <property type="protein sequence ID" value="MBI5169707.1"/>
    <property type="molecule type" value="Genomic_DNA"/>
</dbReference>
<dbReference type="InterPro" id="IPR001789">
    <property type="entry name" value="Sig_transdc_resp-reg_receiver"/>
</dbReference>
<evidence type="ECO:0000259" key="13">
    <source>
        <dbReference type="PROSITE" id="PS50112"/>
    </source>
</evidence>
<keyword evidence="5" id="KW-0547">Nucleotide-binding</keyword>